<evidence type="ECO:0000313" key="1">
    <source>
        <dbReference type="EMBL" id="SUZ97831.1"/>
    </source>
</evidence>
<dbReference type="AlphaFoldDB" id="A0A381S3C7"/>
<name>A0A381S3C7_9ZZZZ</name>
<accession>A0A381S3C7</accession>
<reference evidence="1" key="1">
    <citation type="submission" date="2018-05" db="EMBL/GenBank/DDBJ databases">
        <authorList>
            <person name="Lanie J.A."/>
            <person name="Ng W.-L."/>
            <person name="Kazmierczak K.M."/>
            <person name="Andrzejewski T.M."/>
            <person name="Davidsen T.M."/>
            <person name="Wayne K.J."/>
            <person name="Tettelin H."/>
            <person name="Glass J.I."/>
            <person name="Rusch D."/>
            <person name="Podicherti R."/>
            <person name="Tsui H.-C.T."/>
            <person name="Winkler M.E."/>
        </authorList>
    </citation>
    <scope>NUCLEOTIDE SEQUENCE</scope>
</reference>
<sequence>MKILKLLTVFITTAVFSLSISAFEVTGESFQLEGKVTSISLNDQGGIINVSSEAGRYGKVFLTYNVVVNQNLPNQGYFHGRGIGINDAGERNTGSRQGVWRREGTIMKFYSLDDVSDANMNYCESVIDLRAETIKMTFYPF</sequence>
<organism evidence="1">
    <name type="scientific">marine metagenome</name>
    <dbReference type="NCBI Taxonomy" id="408172"/>
    <lineage>
        <taxon>unclassified sequences</taxon>
        <taxon>metagenomes</taxon>
        <taxon>ecological metagenomes</taxon>
    </lineage>
</organism>
<dbReference type="EMBL" id="UINC01002545">
    <property type="protein sequence ID" value="SUZ97831.1"/>
    <property type="molecule type" value="Genomic_DNA"/>
</dbReference>
<protein>
    <submittedName>
        <fullName evidence="1">Uncharacterized protein</fullName>
    </submittedName>
</protein>
<proteinExistence type="predicted"/>
<gene>
    <name evidence="1" type="ORF">METZ01_LOCUS50685</name>
</gene>